<evidence type="ECO:0000313" key="1">
    <source>
        <dbReference type="EMBL" id="TGK31801.1"/>
    </source>
</evidence>
<dbReference type="OrthoDB" id="9824130at2"/>
<dbReference type="Proteomes" id="UP000298277">
    <property type="component" value="Unassembled WGS sequence"/>
</dbReference>
<accession>A0A5F1YTF7</accession>
<sequence length="377" mass="45446">MRLRKKTEFNSYWRLAYWNRYDRRFDNFDQPDKVNFKKAIRSLEKWIDQKYQDRGDKQNYLVKLANNLAPWSGYCFLWVIDFLHEIRIENETVFRILLAKFKSAEFSFEAYEILKELFLLKRIVNLSEIELDPKFVTGENPDILIKSKKYGDIIIEITRLEASKEDRFVSECLNKINAKFNEGRIHLAFKFLRRPEKSELEQLLVHIDDGIYSTKGGFTIQTDYIVLISESKYEFSDQEFSDLCKCNSLSFNQRTGWIQSDKTADRIFEKIKKKNKYSKKFDQYILSLYGIESLFYFWEKKGLALELEKIATKFQYPIKFNFQTLTDEENWAQDFIKFRKTSFELGFNKLNNHTFTLDRKYENQFDQFTMELMQNFA</sequence>
<dbReference type="AlphaFoldDB" id="A0A5F1YTF7"/>
<name>A0A5F1YTF7_9LEPT</name>
<keyword evidence="2" id="KW-1185">Reference proteome</keyword>
<gene>
    <name evidence="1" type="ORF">EHQ17_13590</name>
</gene>
<organism evidence="1 2">
    <name type="scientific">Leptospira gomenensis</name>
    <dbReference type="NCBI Taxonomy" id="2484974"/>
    <lineage>
        <taxon>Bacteria</taxon>
        <taxon>Pseudomonadati</taxon>
        <taxon>Spirochaetota</taxon>
        <taxon>Spirochaetia</taxon>
        <taxon>Leptospirales</taxon>
        <taxon>Leptospiraceae</taxon>
        <taxon>Leptospira</taxon>
    </lineage>
</organism>
<comment type="caution">
    <text evidence="1">The sequence shown here is derived from an EMBL/GenBank/DDBJ whole genome shotgun (WGS) entry which is preliminary data.</text>
</comment>
<protein>
    <submittedName>
        <fullName evidence="1">Uncharacterized protein</fullName>
    </submittedName>
</protein>
<reference evidence="1" key="1">
    <citation type="journal article" date="2019" name="PLoS Negl. Trop. Dis.">
        <title>Revisiting the worldwide diversity of Leptospira species in the environment.</title>
        <authorList>
            <person name="Vincent A.T."/>
            <person name="Schiettekatte O."/>
            <person name="Bourhy P."/>
            <person name="Veyrier F.J."/>
            <person name="Picardeau M."/>
        </authorList>
    </citation>
    <scope>NUCLEOTIDE SEQUENCE [LARGE SCALE GENOMIC DNA]</scope>
    <source>
        <strain evidence="1">201800299</strain>
    </source>
</reference>
<dbReference type="EMBL" id="RQFA01000061">
    <property type="protein sequence ID" value="TGK31801.1"/>
    <property type="molecule type" value="Genomic_DNA"/>
</dbReference>
<proteinExistence type="predicted"/>
<dbReference type="RefSeq" id="WP_135592208.1">
    <property type="nucleotide sequence ID" value="NZ_RQEZ01000104.1"/>
</dbReference>
<evidence type="ECO:0000313" key="2">
    <source>
        <dbReference type="Proteomes" id="UP000298277"/>
    </source>
</evidence>